<evidence type="ECO:0000313" key="3">
    <source>
        <dbReference type="Proteomes" id="UP000266723"/>
    </source>
</evidence>
<dbReference type="Proteomes" id="UP000266723">
    <property type="component" value="Unassembled WGS sequence"/>
</dbReference>
<comment type="caution">
    <text evidence="2">The sequence shown here is derived from an EMBL/GenBank/DDBJ whole genome shotgun (WGS) entry which is preliminary data.</text>
</comment>
<reference evidence="2 3" key="1">
    <citation type="journal article" date="2020" name="BMC Genomics">
        <title>Intraspecific diversification of the crop wild relative Brassica cretica Lam. using demographic model selection.</title>
        <authorList>
            <person name="Kioukis A."/>
            <person name="Michalopoulou V.A."/>
            <person name="Briers L."/>
            <person name="Pirintsos S."/>
            <person name="Studholme D.J."/>
            <person name="Pavlidis P."/>
            <person name="Sarris P.F."/>
        </authorList>
    </citation>
    <scope>NUCLEOTIDE SEQUENCE [LARGE SCALE GENOMIC DNA]</scope>
    <source>
        <strain evidence="3">cv. PFS-1207/04</strain>
    </source>
</reference>
<proteinExistence type="predicted"/>
<keyword evidence="3" id="KW-1185">Reference proteome</keyword>
<organism evidence="2 3">
    <name type="scientific">Brassica cretica</name>
    <name type="common">Mustard</name>
    <dbReference type="NCBI Taxonomy" id="69181"/>
    <lineage>
        <taxon>Eukaryota</taxon>
        <taxon>Viridiplantae</taxon>
        <taxon>Streptophyta</taxon>
        <taxon>Embryophyta</taxon>
        <taxon>Tracheophyta</taxon>
        <taxon>Spermatophyta</taxon>
        <taxon>Magnoliopsida</taxon>
        <taxon>eudicotyledons</taxon>
        <taxon>Gunneridae</taxon>
        <taxon>Pentapetalae</taxon>
        <taxon>rosids</taxon>
        <taxon>malvids</taxon>
        <taxon>Brassicales</taxon>
        <taxon>Brassicaceae</taxon>
        <taxon>Brassiceae</taxon>
        <taxon>Brassica</taxon>
    </lineage>
</organism>
<feature type="region of interest" description="Disordered" evidence="1">
    <location>
        <begin position="79"/>
        <end position="100"/>
    </location>
</feature>
<evidence type="ECO:0000256" key="1">
    <source>
        <dbReference type="SAM" id="MobiDB-lite"/>
    </source>
</evidence>
<accession>A0ABQ7A8T1</accession>
<gene>
    <name evidence="2" type="ORF">DY000_02053146</name>
</gene>
<dbReference type="EMBL" id="QGKV02002055">
    <property type="protein sequence ID" value="KAF3494062.1"/>
    <property type="molecule type" value="Genomic_DNA"/>
</dbReference>
<sequence length="186" mass="20353">MLIFSTFQVDRVRSALTLSRLKMGRCLFRSRSRQIGDSPREANQFSVAIIFFFDSSSDDDSLPLALRLSASVNWNPRSASVRVSSPRSESDASPSGRYNIPVPLGDARKKLDQLDEARFSSRRVGQLDQLDGLAHSAGSAGDQLNSSGLSVQVSGSWAGSRLWSGHMVDQRWLWASGRLGSDYGLG</sequence>
<evidence type="ECO:0000313" key="2">
    <source>
        <dbReference type="EMBL" id="KAF3494062.1"/>
    </source>
</evidence>
<protein>
    <submittedName>
        <fullName evidence="2">Uncharacterized protein</fullName>
    </submittedName>
</protein>
<feature type="compositionally biased region" description="Low complexity" evidence="1">
    <location>
        <begin position="79"/>
        <end position="95"/>
    </location>
</feature>
<name>A0ABQ7A8T1_BRACR</name>